<protein>
    <submittedName>
        <fullName evidence="2">Uncharacterized protein</fullName>
    </submittedName>
</protein>
<gene>
    <name evidence="2" type="ORF">CROQUDRAFT_55309</name>
</gene>
<keyword evidence="3" id="KW-1185">Reference proteome</keyword>
<comment type="caution">
    <text evidence="2">The sequence shown here is derived from an EMBL/GenBank/DDBJ whole genome shotgun (WGS) entry which is preliminary data.</text>
</comment>
<evidence type="ECO:0000313" key="3">
    <source>
        <dbReference type="Proteomes" id="UP000886653"/>
    </source>
</evidence>
<feature type="region of interest" description="Disordered" evidence="1">
    <location>
        <begin position="276"/>
        <end position="351"/>
    </location>
</feature>
<name>A0A9P6N5E0_9BASI</name>
<organism evidence="2 3">
    <name type="scientific">Cronartium quercuum f. sp. fusiforme G11</name>
    <dbReference type="NCBI Taxonomy" id="708437"/>
    <lineage>
        <taxon>Eukaryota</taxon>
        <taxon>Fungi</taxon>
        <taxon>Dikarya</taxon>
        <taxon>Basidiomycota</taxon>
        <taxon>Pucciniomycotina</taxon>
        <taxon>Pucciniomycetes</taxon>
        <taxon>Pucciniales</taxon>
        <taxon>Coleosporiaceae</taxon>
        <taxon>Cronartium</taxon>
    </lineage>
</organism>
<accession>A0A9P6N5E0</accession>
<reference evidence="2" key="1">
    <citation type="submission" date="2013-11" db="EMBL/GenBank/DDBJ databases">
        <title>Genome sequence of the fusiform rust pathogen reveals effectors for host alternation and coevolution with pine.</title>
        <authorList>
            <consortium name="DOE Joint Genome Institute"/>
            <person name="Smith K."/>
            <person name="Pendleton A."/>
            <person name="Kubisiak T."/>
            <person name="Anderson C."/>
            <person name="Salamov A."/>
            <person name="Aerts A."/>
            <person name="Riley R."/>
            <person name="Clum A."/>
            <person name="Lindquist E."/>
            <person name="Ence D."/>
            <person name="Campbell M."/>
            <person name="Kronenberg Z."/>
            <person name="Feau N."/>
            <person name="Dhillon B."/>
            <person name="Hamelin R."/>
            <person name="Burleigh J."/>
            <person name="Smith J."/>
            <person name="Yandell M."/>
            <person name="Nelson C."/>
            <person name="Grigoriev I."/>
            <person name="Davis J."/>
        </authorList>
    </citation>
    <scope>NUCLEOTIDE SEQUENCE</scope>
    <source>
        <strain evidence="2">G11</strain>
    </source>
</reference>
<evidence type="ECO:0000256" key="1">
    <source>
        <dbReference type="SAM" id="MobiDB-lite"/>
    </source>
</evidence>
<dbReference type="EMBL" id="MU167861">
    <property type="protein sequence ID" value="KAG0139063.1"/>
    <property type="molecule type" value="Genomic_DNA"/>
</dbReference>
<evidence type="ECO:0000313" key="2">
    <source>
        <dbReference type="EMBL" id="KAG0139063.1"/>
    </source>
</evidence>
<sequence>DQLSILYISGLLAKVGIRAWAPDLEDAPDSLYNSACRITCLNAFRQLFAAGTYNYMNVNPNHIDSFTYFITTYNHYVHFLMAKRFKTEKADAGAMARETKRKTIQKYRERLRDQRVDFLKRHKSKFPPRYQILCEDTLAHSDDEFDPEKKVRIIKTLAYRSKNASKFFRRLDVEIAKEAQIIKNAAKKTPRVLPMEKIPSEFTRAPINLPIDFYAPKWFKALGPGQRRLVVNAQQVCFLPNAAKSLLPNRHPDEFLSNVKFSAKYLDVLSEAYEISDDKEGNVEDDEEDIIDEDEDLNSDDGGVDEEEEEEFYAEGEYGNLYDDDSDEEVAMGAASGEASGSGSGSASRSN</sequence>
<proteinExistence type="predicted"/>
<feature type="compositionally biased region" description="Acidic residues" evidence="1">
    <location>
        <begin position="283"/>
        <end position="314"/>
    </location>
</feature>
<feature type="non-terminal residue" evidence="2">
    <location>
        <position position="1"/>
    </location>
</feature>
<dbReference type="Proteomes" id="UP000886653">
    <property type="component" value="Unassembled WGS sequence"/>
</dbReference>
<feature type="compositionally biased region" description="Low complexity" evidence="1">
    <location>
        <begin position="331"/>
        <end position="351"/>
    </location>
</feature>
<dbReference type="AlphaFoldDB" id="A0A9P6N5E0"/>
<dbReference type="OrthoDB" id="3045408at2759"/>